<dbReference type="EMBL" id="MNPJ01000022">
    <property type="protein sequence ID" value="OQS54172.1"/>
    <property type="molecule type" value="Genomic_DNA"/>
</dbReference>
<dbReference type="Proteomes" id="UP000192758">
    <property type="component" value="Unassembled WGS sequence"/>
</dbReference>
<dbReference type="AlphaFoldDB" id="A0A1W0E4P1"/>
<dbReference type="OrthoDB" id="2196349at2759"/>
<keyword evidence="2" id="KW-1133">Transmembrane helix</keyword>
<evidence type="ECO:0000313" key="4">
    <source>
        <dbReference type="Proteomes" id="UP000192758"/>
    </source>
</evidence>
<evidence type="ECO:0000256" key="2">
    <source>
        <dbReference type="SAM" id="Phobius"/>
    </source>
</evidence>
<name>A0A1W0E4P1_9MICR</name>
<keyword evidence="2" id="KW-0472">Membrane</keyword>
<comment type="caution">
    <text evidence="3">The sequence shown here is derived from an EMBL/GenBank/DDBJ whole genome shotgun (WGS) entry which is preliminary data.</text>
</comment>
<proteinExistence type="predicted"/>
<feature type="compositionally biased region" description="Low complexity" evidence="1">
    <location>
        <begin position="137"/>
        <end position="150"/>
    </location>
</feature>
<reference evidence="3 4" key="1">
    <citation type="journal article" date="2017" name="Environ. Microbiol.">
        <title>Decay of the glycolytic pathway and adaptation to intranuclear parasitism within Enterocytozoonidae microsporidia.</title>
        <authorList>
            <person name="Wiredu Boakye D."/>
            <person name="Jaroenlak P."/>
            <person name="Prachumwat A."/>
            <person name="Williams T.A."/>
            <person name="Bateman K.S."/>
            <person name="Itsathitphaisarn O."/>
            <person name="Sritunyalucksana K."/>
            <person name="Paszkiewicz K.H."/>
            <person name="Moore K.A."/>
            <person name="Stentiford G.D."/>
            <person name="Williams B.A."/>
        </authorList>
    </citation>
    <scope>NUCLEOTIDE SEQUENCE [LARGE SCALE GENOMIC DNA]</scope>
    <source>
        <strain evidence="3 4">TH1</strain>
    </source>
</reference>
<evidence type="ECO:0000256" key="1">
    <source>
        <dbReference type="SAM" id="MobiDB-lite"/>
    </source>
</evidence>
<dbReference type="VEuPathDB" id="MicrosporidiaDB:EHP00_1453"/>
<organism evidence="3 4">
    <name type="scientific">Ecytonucleospora hepatopenaei</name>
    <dbReference type="NCBI Taxonomy" id="646526"/>
    <lineage>
        <taxon>Eukaryota</taxon>
        <taxon>Fungi</taxon>
        <taxon>Fungi incertae sedis</taxon>
        <taxon>Microsporidia</taxon>
        <taxon>Enterocytozoonidae</taxon>
        <taxon>Ecytonucleospora</taxon>
    </lineage>
</organism>
<keyword evidence="2" id="KW-0812">Transmembrane</keyword>
<protein>
    <submittedName>
        <fullName evidence="3">Uncharacterized protein</fullName>
    </submittedName>
</protein>
<keyword evidence="4" id="KW-1185">Reference proteome</keyword>
<evidence type="ECO:0000313" key="3">
    <source>
        <dbReference type="EMBL" id="OQS54172.1"/>
    </source>
</evidence>
<sequence>MLYNFINLLYAFDEELPTIFITASHDFTTEEPSEQVQHVHRKIHSNDPRVQEMKSILKAISKRNSMHSRNIHPHRIIHKNESERVDSQSFLPFLDFFGFGDKEKKEDEEAKLMQKKKDIVEKIVKAPSDSETESHSYKNSLSKGLNKSNNAKENLNKQNAVKSHSHKIEEQTVVDDIKKKIKTKRSRHILSNLFYFLIVVIVAAVSYKMGKRSESENYLRVLQPDQ</sequence>
<accession>A0A1W0E4P1</accession>
<feature type="region of interest" description="Disordered" evidence="1">
    <location>
        <begin position="124"/>
        <end position="150"/>
    </location>
</feature>
<feature type="transmembrane region" description="Helical" evidence="2">
    <location>
        <begin position="189"/>
        <end position="207"/>
    </location>
</feature>
<gene>
    <name evidence="3" type="ORF">EHP00_1453</name>
</gene>